<reference evidence="2" key="2">
    <citation type="submission" date="2023-01" db="EMBL/GenBank/DDBJ databases">
        <authorList>
            <person name="Sun Q."/>
            <person name="Evtushenko L."/>
        </authorList>
    </citation>
    <scope>NUCLEOTIDE SEQUENCE</scope>
    <source>
        <strain evidence="2">VKM Ac-1447</strain>
    </source>
</reference>
<feature type="region of interest" description="Disordered" evidence="1">
    <location>
        <begin position="44"/>
        <end position="151"/>
    </location>
</feature>
<accession>A0A9W6HIP2</accession>
<reference evidence="2" key="1">
    <citation type="journal article" date="2014" name="Int. J. Syst. Evol. Microbiol.">
        <title>Complete genome sequence of Corynebacterium casei LMG S-19264T (=DSM 44701T), isolated from a smear-ripened cheese.</title>
        <authorList>
            <consortium name="US DOE Joint Genome Institute (JGI-PGF)"/>
            <person name="Walter F."/>
            <person name="Albersmeier A."/>
            <person name="Kalinowski J."/>
            <person name="Ruckert C."/>
        </authorList>
    </citation>
    <scope>NUCLEOTIDE SEQUENCE</scope>
    <source>
        <strain evidence="2">VKM Ac-1447</strain>
    </source>
</reference>
<comment type="caution">
    <text evidence="2">The sequence shown here is derived from an EMBL/GenBank/DDBJ whole genome shotgun (WGS) entry which is preliminary data.</text>
</comment>
<feature type="compositionally biased region" description="Acidic residues" evidence="1">
    <location>
        <begin position="138"/>
        <end position="151"/>
    </location>
</feature>
<evidence type="ECO:0000313" key="3">
    <source>
        <dbReference type="Proteomes" id="UP001142317"/>
    </source>
</evidence>
<organism evidence="2 3">
    <name type="scientific">Microbacterium imperiale</name>
    <dbReference type="NCBI Taxonomy" id="33884"/>
    <lineage>
        <taxon>Bacteria</taxon>
        <taxon>Bacillati</taxon>
        <taxon>Actinomycetota</taxon>
        <taxon>Actinomycetes</taxon>
        <taxon>Micrococcales</taxon>
        <taxon>Microbacteriaceae</taxon>
        <taxon>Microbacterium</taxon>
    </lineage>
</organism>
<dbReference type="Proteomes" id="UP001142317">
    <property type="component" value="Unassembled WGS sequence"/>
</dbReference>
<dbReference type="EMBL" id="BSEO01000014">
    <property type="protein sequence ID" value="GLJ81037.1"/>
    <property type="molecule type" value="Genomic_DNA"/>
</dbReference>
<keyword evidence="3" id="KW-1185">Reference proteome</keyword>
<feature type="compositionally biased region" description="Polar residues" evidence="1">
    <location>
        <begin position="118"/>
        <end position="128"/>
    </location>
</feature>
<evidence type="ECO:0000313" key="2">
    <source>
        <dbReference type="EMBL" id="GLJ81037.1"/>
    </source>
</evidence>
<sequence>MRVWRALTLALPCVPSTRKWLDGIDGAAEGGVMSNAFNDDLARPAAAEDAGIQPLRDGDATSEADPSLDPAQQEWDRTDAIDEALDAGVDPADLDVATATGDDPAHLVDDTDEIPATDQPSSGLQPESQGDDPIVAELGEDGEGDLSDEDL</sequence>
<dbReference type="AlphaFoldDB" id="A0A9W6HIP2"/>
<gene>
    <name evidence="2" type="ORF">GCM10017586_27200</name>
</gene>
<proteinExistence type="predicted"/>
<name>A0A9W6HIP2_9MICO</name>
<evidence type="ECO:0008006" key="4">
    <source>
        <dbReference type="Google" id="ProtNLM"/>
    </source>
</evidence>
<protein>
    <recommendedName>
        <fullName evidence="4">Sugar ABC transporter ATPase</fullName>
    </recommendedName>
</protein>
<evidence type="ECO:0000256" key="1">
    <source>
        <dbReference type="SAM" id="MobiDB-lite"/>
    </source>
</evidence>